<reference evidence="1 2" key="1">
    <citation type="journal article" date="2010" name="Stand. Genomic Sci.">
        <title>Complete genome sequence of Conexibacter woesei type strain (ID131577).</title>
        <authorList>
            <person name="Pukall R."/>
            <person name="Lapidus A."/>
            <person name="Glavina Del Rio T."/>
            <person name="Copeland A."/>
            <person name="Tice H."/>
            <person name="Cheng J.-F."/>
            <person name="Lucas S."/>
            <person name="Chen F."/>
            <person name="Nolan M."/>
            <person name="Bruce D."/>
            <person name="Goodwin L."/>
            <person name="Pitluck S."/>
            <person name="Mavromatis K."/>
            <person name="Ivanova N."/>
            <person name="Ovchinnikova G."/>
            <person name="Pati A."/>
            <person name="Chen A."/>
            <person name="Palaniappan K."/>
            <person name="Land M."/>
            <person name="Hauser L."/>
            <person name="Chang Y.-J."/>
            <person name="Jeffries C.D."/>
            <person name="Chain P."/>
            <person name="Meincke L."/>
            <person name="Sims D."/>
            <person name="Brettin T."/>
            <person name="Detter J.C."/>
            <person name="Rohde M."/>
            <person name="Goeker M."/>
            <person name="Bristow J."/>
            <person name="Eisen J.A."/>
            <person name="Markowitz V."/>
            <person name="Kyrpides N.C."/>
            <person name="Klenk H.-P."/>
            <person name="Hugenholtz P."/>
        </authorList>
    </citation>
    <scope>NUCLEOTIDE SEQUENCE [LARGE SCALE GENOMIC DNA]</scope>
    <source>
        <strain evidence="2">DSM 14684 / CIP 108061 / JCM 11494 / NBRC 100937 / ID131577</strain>
    </source>
</reference>
<dbReference type="EMBL" id="CP001854">
    <property type="protein sequence ID" value="ADB54048.1"/>
    <property type="molecule type" value="Genomic_DNA"/>
</dbReference>
<accession>D3F0W4</accession>
<protein>
    <submittedName>
        <fullName evidence="1">Uncharacterized protein</fullName>
    </submittedName>
</protein>
<dbReference type="eggNOG" id="ENOG5033G5Z">
    <property type="taxonomic scope" value="Bacteria"/>
</dbReference>
<gene>
    <name evidence="1" type="ordered locus">Cwoe_5644</name>
</gene>
<dbReference type="HOGENOM" id="CLU_881977_0_0_11"/>
<keyword evidence="2" id="KW-1185">Reference proteome</keyword>
<sequence>MVHVARSAMTNLNLGLSQGRWAFPPDVRSKALDTVAIGDLLFFGVAGRPRGGGGFGAWQERRLPEAFLVRVTRLPFENKEPFWSDEVKYDVVRWNPTIEIELVQSFVNVPLAAGQGLSFSATDALYRGGVSHKAFRVSTEGSSLLEHAPPSVLSTPLVGRRSADQSRGLDLPAARIVAIESEQLRRAQVRSRPSTVADPVESRLVHTYARHLRDKGEEVARLRIDVTATETIYADVYSRTRHLLVEAKATPSRSAIRTAIGQLLDYGRYCEGASRAVLVPEQPSDDLLALLAAVDIGAIWRGPSGFLDTRRGHYC</sequence>
<dbReference type="AlphaFoldDB" id="D3F0W4"/>
<name>D3F0W4_CONWI</name>
<dbReference type="Proteomes" id="UP000008229">
    <property type="component" value="Chromosome"/>
</dbReference>
<evidence type="ECO:0000313" key="2">
    <source>
        <dbReference type="Proteomes" id="UP000008229"/>
    </source>
</evidence>
<dbReference type="KEGG" id="cwo:Cwoe_5644"/>
<reference evidence="2" key="2">
    <citation type="submission" date="2010-01" db="EMBL/GenBank/DDBJ databases">
        <title>The complete genome of Conexibacter woesei DSM 14684.</title>
        <authorList>
            <consortium name="US DOE Joint Genome Institute (JGI-PGF)"/>
            <person name="Lucas S."/>
            <person name="Copeland A."/>
            <person name="Lapidus A."/>
            <person name="Glavina del Rio T."/>
            <person name="Dalin E."/>
            <person name="Tice H."/>
            <person name="Bruce D."/>
            <person name="Goodwin L."/>
            <person name="Pitluck S."/>
            <person name="Kyrpides N."/>
            <person name="Mavromatis K."/>
            <person name="Ivanova N."/>
            <person name="Mikhailova N."/>
            <person name="Chertkov O."/>
            <person name="Brettin T."/>
            <person name="Detter J.C."/>
            <person name="Han C."/>
            <person name="Larimer F."/>
            <person name="Land M."/>
            <person name="Hauser L."/>
            <person name="Markowitz V."/>
            <person name="Cheng J.-F."/>
            <person name="Hugenholtz P."/>
            <person name="Woyke T."/>
            <person name="Wu D."/>
            <person name="Pukall R."/>
            <person name="Steenblock K."/>
            <person name="Schneider S."/>
            <person name="Klenk H.-P."/>
            <person name="Eisen J.A."/>
        </authorList>
    </citation>
    <scope>NUCLEOTIDE SEQUENCE [LARGE SCALE GENOMIC DNA]</scope>
    <source>
        <strain evidence="2">DSM 14684 / CIP 108061 / JCM 11494 / NBRC 100937 / ID131577</strain>
    </source>
</reference>
<dbReference type="STRING" id="469383.Cwoe_5644"/>
<evidence type="ECO:0000313" key="1">
    <source>
        <dbReference type="EMBL" id="ADB54048.1"/>
    </source>
</evidence>
<proteinExistence type="predicted"/>
<organism evidence="1 2">
    <name type="scientific">Conexibacter woesei (strain DSM 14684 / CCUG 47730 / CIP 108061 / JCM 11494 / NBRC 100937 / ID131577)</name>
    <dbReference type="NCBI Taxonomy" id="469383"/>
    <lineage>
        <taxon>Bacteria</taxon>
        <taxon>Bacillati</taxon>
        <taxon>Actinomycetota</taxon>
        <taxon>Thermoleophilia</taxon>
        <taxon>Solirubrobacterales</taxon>
        <taxon>Conexibacteraceae</taxon>
        <taxon>Conexibacter</taxon>
    </lineage>
</organism>